<proteinExistence type="predicted"/>
<reference evidence="2" key="2">
    <citation type="submission" date="2021-09" db="EMBL/GenBank/DDBJ databases">
        <authorList>
            <person name="Jia N."/>
            <person name="Wang J."/>
            <person name="Shi W."/>
            <person name="Du L."/>
            <person name="Sun Y."/>
            <person name="Zhan W."/>
            <person name="Jiang J."/>
            <person name="Wang Q."/>
            <person name="Zhang B."/>
            <person name="Ji P."/>
            <person name="Sakyi L.B."/>
            <person name="Cui X."/>
            <person name="Yuan T."/>
            <person name="Jiang B."/>
            <person name="Yang W."/>
            <person name="Lam T.T.-Y."/>
            <person name="Chang Q."/>
            <person name="Ding S."/>
            <person name="Wang X."/>
            <person name="Zhu J."/>
            <person name="Ruan X."/>
            <person name="Zhao L."/>
            <person name="Wei J."/>
            <person name="Que T."/>
            <person name="Du C."/>
            <person name="Cheng J."/>
            <person name="Dai P."/>
            <person name="Han X."/>
            <person name="Huang E."/>
            <person name="Gao Y."/>
            <person name="Liu J."/>
            <person name="Shao H."/>
            <person name="Ye R."/>
            <person name="Li L."/>
            <person name="Wei W."/>
            <person name="Wang X."/>
            <person name="Wang C."/>
            <person name="Huo Q."/>
            <person name="Li W."/>
            <person name="Guo W."/>
            <person name="Chen H."/>
            <person name="Chen S."/>
            <person name="Zhou L."/>
            <person name="Zhou L."/>
            <person name="Ni X."/>
            <person name="Tian J."/>
            <person name="Zhou Y."/>
            <person name="Sheng Y."/>
            <person name="Liu T."/>
            <person name="Pan Y."/>
            <person name="Xia L."/>
            <person name="Li J."/>
            <person name="Zhao F."/>
            <person name="Cao W."/>
        </authorList>
    </citation>
    <scope>NUCLEOTIDE SEQUENCE</scope>
    <source>
        <strain evidence="2">Rsan-2018</strain>
        <tissue evidence="2">Larvae</tissue>
    </source>
</reference>
<keyword evidence="3" id="KW-1185">Reference proteome</keyword>
<gene>
    <name evidence="2" type="ORF">HPB52_013604</name>
</gene>
<name>A0A9D4Q6P1_RHISA</name>
<feature type="chain" id="PRO_5038890806" evidence="1">
    <location>
        <begin position="19"/>
        <end position="209"/>
    </location>
</feature>
<evidence type="ECO:0000313" key="2">
    <source>
        <dbReference type="EMBL" id="KAH7969006.1"/>
    </source>
</evidence>
<organism evidence="2 3">
    <name type="scientific">Rhipicephalus sanguineus</name>
    <name type="common">Brown dog tick</name>
    <name type="synonym">Ixodes sanguineus</name>
    <dbReference type="NCBI Taxonomy" id="34632"/>
    <lineage>
        <taxon>Eukaryota</taxon>
        <taxon>Metazoa</taxon>
        <taxon>Ecdysozoa</taxon>
        <taxon>Arthropoda</taxon>
        <taxon>Chelicerata</taxon>
        <taxon>Arachnida</taxon>
        <taxon>Acari</taxon>
        <taxon>Parasitiformes</taxon>
        <taxon>Ixodida</taxon>
        <taxon>Ixodoidea</taxon>
        <taxon>Ixodidae</taxon>
        <taxon>Rhipicephalinae</taxon>
        <taxon>Rhipicephalus</taxon>
        <taxon>Rhipicephalus</taxon>
    </lineage>
</organism>
<accession>A0A9D4Q6P1</accession>
<keyword evidence="1" id="KW-0732">Signal</keyword>
<feature type="signal peptide" evidence="1">
    <location>
        <begin position="1"/>
        <end position="18"/>
    </location>
</feature>
<dbReference type="AlphaFoldDB" id="A0A9D4Q6P1"/>
<evidence type="ECO:0000313" key="3">
    <source>
        <dbReference type="Proteomes" id="UP000821837"/>
    </source>
</evidence>
<protein>
    <submittedName>
        <fullName evidence="2">Uncharacterized protein</fullName>
    </submittedName>
</protein>
<dbReference type="Proteomes" id="UP000821837">
    <property type="component" value="Unassembled WGS sequence"/>
</dbReference>
<sequence length="209" mass="22723">MTIAIANHSLCLSYIAAALQVARVAIAAIATDRKCFVGGVHFPRASPASYGGFHPHTTREGAREARTSSYMHDIGSRMAPGASERAPSQGRYQSPRTLVYRARFAALASSAHVRPPERVQATYSARSGSVRVVRALSGDEDRPDEAAATRAYFAAEVAAVFGLIRRFCGDMEGTGLSHLDSLDKIEASVFNFILKTKKQAQDKRFFSRK</sequence>
<comment type="caution">
    <text evidence="2">The sequence shown here is derived from an EMBL/GenBank/DDBJ whole genome shotgun (WGS) entry which is preliminary data.</text>
</comment>
<dbReference type="EMBL" id="JABSTV010001248">
    <property type="protein sequence ID" value="KAH7969006.1"/>
    <property type="molecule type" value="Genomic_DNA"/>
</dbReference>
<evidence type="ECO:0000256" key="1">
    <source>
        <dbReference type="SAM" id="SignalP"/>
    </source>
</evidence>
<reference evidence="2" key="1">
    <citation type="journal article" date="2020" name="Cell">
        <title>Large-Scale Comparative Analyses of Tick Genomes Elucidate Their Genetic Diversity and Vector Capacities.</title>
        <authorList>
            <consortium name="Tick Genome and Microbiome Consortium (TIGMIC)"/>
            <person name="Jia N."/>
            <person name="Wang J."/>
            <person name="Shi W."/>
            <person name="Du L."/>
            <person name="Sun Y."/>
            <person name="Zhan W."/>
            <person name="Jiang J.F."/>
            <person name="Wang Q."/>
            <person name="Zhang B."/>
            <person name="Ji P."/>
            <person name="Bell-Sakyi L."/>
            <person name="Cui X.M."/>
            <person name="Yuan T.T."/>
            <person name="Jiang B.G."/>
            <person name="Yang W.F."/>
            <person name="Lam T.T."/>
            <person name="Chang Q.C."/>
            <person name="Ding S.J."/>
            <person name="Wang X.J."/>
            <person name="Zhu J.G."/>
            <person name="Ruan X.D."/>
            <person name="Zhao L."/>
            <person name="Wei J.T."/>
            <person name="Ye R.Z."/>
            <person name="Que T.C."/>
            <person name="Du C.H."/>
            <person name="Zhou Y.H."/>
            <person name="Cheng J.X."/>
            <person name="Dai P.F."/>
            <person name="Guo W.B."/>
            <person name="Han X.H."/>
            <person name="Huang E.J."/>
            <person name="Li L.F."/>
            <person name="Wei W."/>
            <person name="Gao Y.C."/>
            <person name="Liu J.Z."/>
            <person name="Shao H.Z."/>
            <person name="Wang X."/>
            <person name="Wang C.C."/>
            <person name="Yang T.C."/>
            <person name="Huo Q.B."/>
            <person name="Li W."/>
            <person name="Chen H.Y."/>
            <person name="Chen S.E."/>
            <person name="Zhou L.G."/>
            <person name="Ni X.B."/>
            <person name="Tian J.H."/>
            <person name="Sheng Y."/>
            <person name="Liu T."/>
            <person name="Pan Y.S."/>
            <person name="Xia L.Y."/>
            <person name="Li J."/>
            <person name="Zhao F."/>
            <person name="Cao W.C."/>
        </authorList>
    </citation>
    <scope>NUCLEOTIDE SEQUENCE</scope>
    <source>
        <strain evidence="2">Rsan-2018</strain>
    </source>
</reference>